<dbReference type="Proteomes" id="UP001469365">
    <property type="component" value="Unassembled WGS sequence"/>
</dbReference>
<accession>A0ABU9DMM7</accession>
<keyword evidence="3 6" id="KW-0812">Transmembrane</keyword>
<dbReference type="EMBL" id="JBBPCC010000013">
    <property type="protein sequence ID" value="MEK8130127.1"/>
    <property type="molecule type" value="Genomic_DNA"/>
</dbReference>
<evidence type="ECO:0000256" key="6">
    <source>
        <dbReference type="SAM" id="Phobius"/>
    </source>
</evidence>
<feature type="transmembrane region" description="Helical" evidence="6">
    <location>
        <begin position="203"/>
        <end position="225"/>
    </location>
</feature>
<dbReference type="Pfam" id="PF03631">
    <property type="entry name" value="Virul_fac_BrkB"/>
    <property type="match status" value="1"/>
</dbReference>
<keyword evidence="4 6" id="KW-1133">Transmembrane helix</keyword>
<dbReference type="PIRSF" id="PIRSF035875">
    <property type="entry name" value="RNase_BN"/>
    <property type="match status" value="1"/>
</dbReference>
<dbReference type="NCBIfam" id="TIGR00765">
    <property type="entry name" value="yihY_not_rbn"/>
    <property type="match status" value="1"/>
</dbReference>
<name>A0ABU9DMM7_9BACL</name>
<sequence>MKAIEFVQTLFCRFEDDDLPALSAQLTYYLILSFFPFLILMGAILSFTDFSAEDAIERLALLLPEMSNRTIAEVLMEIEGTRSGSLLSFGLIATLWSASNGVNAIIKGINKAYNQEENRPFWRVRLLSILATIGLAVAIVLSFVTLVFGRKIIDWLYSTIHIEADFSILWAIFQYVVPLVVLWILFVFVYAYLPNVRLKFKGVLPGAIFTTIGWITVSLLFSFYVNQFDSYTKTYGSLGGIIVLLIWLYLSSMIILLGGEINATLHFIRTGQTKPPCKSFALSLPFFGKKNKQVKK</sequence>
<feature type="transmembrane region" description="Helical" evidence="6">
    <location>
        <begin position="86"/>
        <end position="106"/>
    </location>
</feature>
<evidence type="ECO:0000256" key="4">
    <source>
        <dbReference type="ARBA" id="ARBA00022989"/>
    </source>
</evidence>
<dbReference type="InterPro" id="IPR017039">
    <property type="entry name" value="Virul_fac_BrkB"/>
</dbReference>
<reference evidence="7 8" key="1">
    <citation type="submission" date="2024-04" db="EMBL/GenBank/DDBJ databases">
        <title>draft genome sequnece of Paenibacillus filicis.</title>
        <authorList>
            <person name="Kim D.-U."/>
        </authorList>
    </citation>
    <scope>NUCLEOTIDE SEQUENCE [LARGE SCALE GENOMIC DNA]</scope>
    <source>
        <strain evidence="7 8">KACC14197</strain>
    </source>
</reference>
<evidence type="ECO:0000313" key="8">
    <source>
        <dbReference type="Proteomes" id="UP001469365"/>
    </source>
</evidence>
<evidence type="ECO:0000256" key="5">
    <source>
        <dbReference type="ARBA" id="ARBA00023136"/>
    </source>
</evidence>
<keyword evidence="5 6" id="KW-0472">Membrane</keyword>
<comment type="caution">
    <text evidence="7">The sequence shown here is derived from an EMBL/GenBank/DDBJ whole genome shotgun (WGS) entry which is preliminary data.</text>
</comment>
<dbReference type="PANTHER" id="PTHR30213">
    <property type="entry name" value="INNER MEMBRANE PROTEIN YHJD"/>
    <property type="match status" value="1"/>
</dbReference>
<feature type="transmembrane region" description="Helical" evidence="6">
    <location>
        <begin position="168"/>
        <end position="191"/>
    </location>
</feature>
<proteinExistence type="predicted"/>
<organism evidence="7 8">
    <name type="scientific">Paenibacillus filicis</name>
    <dbReference type="NCBI Taxonomy" id="669464"/>
    <lineage>
        <taxon>Bacteria</taxon>
        <taxon>Bacillati</taxon>
        <taxon>Bacillota</taxon>
        <taxon>Bacilli</taxon>
        <taxon>Bacillales</taxon>
        <taxon>Paenibacillaceae</taxon>
        <taxon>Paenibacillus</taxon>
    </lineage>
</organism>
<evidence type="ECO:0000256" key="3">
    <source>
        <dbReference type="ARBA" id="ARBA00022692"/>
    </source>
</evidence>
<keyword evidence="8" id="KW-1185">Reference proteome</keyword>
<feature type="transmembrane region" description="Helical" evidence="6">
    <location>
        <begin position="237"/>
        <end position="259"/>
    </location>
</feature>
<dbReference type="RefSeq" id="WP_341417254.1">
    <property type="nucleotide sequence ID" value="NZ_JBBPCC010000013.1"/>
</dbReference>
<evidence type="ECO:0000256" key="2">
    <source>
        <dbReference type="ARBA" id="ARBA00022475"/>
    </source>
</evidence>
<evidence type="ECO:0000256" key="1">
    <source>
        <dbReference type="ARBA" id="ARBA00004651"/>
    </source>
</evidence>
<feature type="transmembrane region" description="Helical" evidence="6">
    <location>
        <begin position="126"/>
        <end position="148"/>
    </location>
</feature>
<evidence type="ECO:0000313" key="7">
    <source>
        <dbReference type="EMBL" id="MEK8130127.1"/>
    </source>
</evidence>
<feature type="transmembrane region" description="Helical" evidence="6">
    <location>
        <begin position="26"/>
        <end position="47"/>
    </location>
</feature>
<comment type="subcellular location">
    <subcellularLocation>
        <location evidence="1">Cell membrane</location>
        <topology evidence="1">Multi-pass membrane protein</topology>
    </subcellularLocation>
</comment>
<gene>
    <name evidence="7" type="ORF">WMW72_19665</name>
</gene>
<dbReference type="PANTHER" id="PTHR30213:SF0">
    <property type="entry name" value="UPF0761 MEMBRANE PROTEIN YIHY"/>
    <property type="match status" value="1"/>
</dbReference>
<keyword evidence="2" id="KW-1003">Cell membrane</keyword>
<protein>
    <submittedName>
        <fullName evidence="7">YihY/virulence factor BrkB family protein</fullName>
    </submittedName>
</protein>